<dbReference type="PANTHER" id="PTHR42988:SF2">
    <property type="entry name" value="CYCLIC NUCLEOTIDE PHOSPHODIESTERASE CBUA0032-RELATED"/>
    <property type="match status" value="1"/>
</dbReference>
<accession>A0A2A4G1G2</accession>
<evidence type="ECO:0000313" key="7">
    <source>
        <dbReference type="Proteomes" id="UP000218934"/>
    </source>
</evidence>
<dbReference type="InterPro" id="IPR029052">
    <property type="entry name" value="Metallo-depent_PP-like"/>
</dbReference>
<keyword evidence="2" id="KW-0378">Hydrolase</keyword>
<dbReference type="EMBL" id="NWUF01000001">
    <property type="protein sequence ID" value="PCE44321.1"/>
    <property type="molecule type" value="Genomic_DNA"/>
</dbReference>
<dbReference type="AlphaFoldDB" id="A0A2A4G1G2"/>
<comment type="similarity">
    <text evidence="4">Belongs to the cyclic nucleotide phosphodiesterase class-III family.</text>
</comment>
<dbReference type="SUPFAM" id="SSF56300">
    <property type="entry name" value="Metallo-dependent phosphatases"/>
    <property type="match status" value="1"/>
</dbReference>
<dbReference type="Gene3D" id="3.60.21.40">
    <property type="entry name" value="GpdQ, catalytic alpha/beta sandwich domain"/>
    <property type="match status" value="1"/>
</dbReference>
<feature type="domain" description="Calcineurin-like phosphoesterase" evidence="5">
    <location>
        <begin position="1"/>
        <end position="193"/>
    </location>
</feature>
<keyword evidence="3" id="KW-0408">Iron</keyword>
<keyword evidence="7" id="KW-1185">Reference proteome</keyword>
<dbReference type="InterPro" id="IPR050884">
    <property type="entry name" value="CNP_phosphodiesterase-III"/>
</dbReference>
<evidence type="ECO:0000256" key="2">
    <source>
        <dbReference type="ARBA" id="ARBA00022801"/>
    </source>
</evidence>
<protein>
    <submittedName>
        <fullName evidence="6">Phosphodiesterase</fullName>
    </submittedName>
</protein>
<dbReference type="OrthoDB" id="651281at2"/>
<dbReference type="Pfam" id="PF00149">
    <property type="entry name" value="Metallophos"/>
    <property type="match status" value="1"/>
</dbReference>
<dbReference type="InterPro" id="IPR042281">
    <property type="entry name" value="GpdQ_beta-strand"/>
</dbReference>
<dbReference type="PANTHER" id="PTHR42988">
    <property type="entry name" value="PHOSPHOHYDROLASE"/>
    <property type="match status" value="1"/>
</dbReference>
<gene>
    <name evidence="6" type="ORF">COO09_01430</name>
</gene>
<proteinExistence type="inferred from homology"/>
<comment type="caution">
    <text evidence="6">The sequence shown here is derived from an EMBL/GenBank/DDBJ whole genome shotgun (WGS) entry which is preliminary data.</text>
</comment>
<sequence>MLIAQLTDLHIGFDLDNPDELNLHRVAAAIDYVKGLSVKPDRLFLTGDLTDHGDRGSYEKLKALIDGCAFPVHLCTGNHDDRTAMKQVFPDLPIEDGFVQYVIDEPEVRIIVLDTLDPGHHGGAFCHRRAGWLKARLGEIPASRPVLIVLHHPPIETGIPWMTSHPTEPWVVMLDKAIGDRPNVLMISGHIHRSITTQWHGRMLAVAPSTAPQVALEMAPIDPERPDERPMIVAEQPGVALHLWTGEAFVTHHAQVGAPDVLARYDRNLQPLVRSLAEEHDAVEPGAAAA</sequence>
<evidence type="ECO:0000256" key="3">
    <source>
        <dbReference type="ARBA" id="ARBA00023004"/>
    </source>
</evidence>
<dbReference type="GO" id="GO:0046872">
    <property type="term" value="F:metal ion binding"/>
    <property type="evidence" value="ECO:0007669"/>
    <property type="project" value="UniProtKB-KW"/>
</dbReference>
<reference evidence="6 7" key="1">
    <citation type="submission" date="2017-09" db="EMBL/GenBank/DDBJ databases">
        <title>The Catabolism of 3,6-Dichlorosalicylic acid is Initiated by the Cytochrome P450 Monooxygenase DsmABC in Rhizorhabdus dicambivorans Ndbn-20.</title>
        <authorList>
            <person name="Na L."/>
        </authorList>
    </citation>
    <scope>NUCLEOTIDE SEQUENCE [LARGE SCALE GENOMIC DNA]</scope>
    <source>
        <strain evidence="6 7">Ndbn-20m</strain>
    </source>
</reference>
<dbReference type="Proteomes" id="UP000218934">
    <property type="component" value="Unassembled WGS sequence"/>
</dbReference>
<dbReference type="Gene3D" id="3.30.750.180">
    <property type="entry name" value="GpdQ, beta-strand dimerisation domain"/>
    <property type="match status" value="1"/>
</dbReference>
<evidence type="ECO:0000259" key="5">
    <source>
        <dbReference type="Pfam" id="PF00149"/>
    </source>
</evidence>
<dbReference type="InterPro" id="IPR004843">
    <property type="entry name" value="Calcineurin-like_PHP"/>
</dbReference>
<keyword evidence="1" id="KW-0479">Metal-binding</keyword>
<dbReference type="GO" id="GO:0016787">
    <property type="term" value="F:hydrolase activity"/>
    <property type="evidence" value="ECO:0007669"/>
    <property type="project" value="UniProtKB-KW"/>
</dbReference>
<evidence type="ECO:0000256" key="1">
    <source>
        <dbReference type="ARBA" id="ARBA00022723"/>
    </source>
</evidence>
<dbReference type="KEGG" id="rdi:CMV14_12045"/>
<dbReference type="InterPro" id="IPR042283">
    <property type="entry name" value="GpdQ_catalytic"/>
</dbReference>
<dbReference type="RefSeq" id="WP_066959125.1">
    <property type="nucleotide sequence ID" value="NZ_CP023449.1"/>
</dbReference>
<organism evidence="6 7">
    <name type="scientific">Rhizorhabdus dicambivorans</name>
    <dbReference type="NCBI Taxonomy" id="1850238"/>
    <lineage>
        <taxon>Bacteria</taxon>
        <taxon>Pseudomonadati</taxon>
        <taxon>Pseudomonadota</taxon>
        <taxon>Alphaproteobacteria</taxon>
        <taxon>Sphingomonadales</taxon>
        <taxon>Sphingomonadaceae</taxon>
        <taxon>Rhizorhabdus</taxon>
    </lineage>
</organism>
<evidence type="ECO:0000313" key="6">
    <source>
        <dbReference type="EMBL" id="PCE44321.1"/>
    </source>
</evidence>
<evidence type="ECO:0000256" key="4">
    <source>
        <dbReference type="ARBA" id="ARBA00025742"/>
    </source>
</evidence>
<name>A0A2A4G1G2_9SPHN</name>